<sequence>MTRRQDDWLPRSKGVAAGKAAVVAVLDIGSIKITCVIARLKPQGKEQEARSHAIEVLGVGHQRATGMKRGAIVDMEATERSIRLAVDAAERMAGVTVASVIVNLGAGRLNSQNFSACVDVVGPEVKEGDVRRGLEAGRAHSIQSSRVALHALPIAFSLDGAGGIRDPRGMAGHELGVDMHLVTAEAAPARNLVLCVERCHLTVEAVVASPYAAGLGAMVGDESELGSAVIDMGGGTTTYGIFAHGRFVYSDGVAIGGHHITMDLARGLSTSLEAAERIKTLYGSALGAGSFHGDGISVPLVGEVEGAGGSHLVSRAQITEIVRPRVEEILELLRERFRATPFSGLAGGRAVLTGGASQLPGMVELAERILGLKIRIGRPVGVKNLPDAAKGPAFAVTAGLLAYPLVANVEHHRRGAGGAHAGTSGGYLARVGNWIRESF</sequence>
<dbReference type="GO" id="GO:0009898">
    <property type="term" value="C:cytoplasmic side of plasma membrane"/>
    <property type="evidence" value="ECO:0007669"/>
    <property type="project" value="UniProtKB-UniRule"/>
</dbReference>
<evidence type="ECO:0000259" key="7">
    <source>
        <dbReference type="SMART" id="SM00842"/>
    </source>
</evidence>
<evidence type="ECO:0000256" key="6">
    <source>
        <dbReference type="PIRNR" id="PIRNR003101"/>
    </source>
</evidence>
<evidence type="ECO:0000256" key="2">
    <source>
        <dbReference type="ARBA" id="ARBA00022618"/>
    </source>
</evidence>
<dbReference type="Proteomes" id="UP000017819">
    <property type="component" value="Unassembled WGS sequence"/>
</dbReference>
<keyword evidence="2 5" id="KW-0132">Cell division</keyword>
<dbReference type="NCBIfam" id="TIGR01174">
    <property type="entry name" value="ftsA"/>
    <property type="match status" value="1"/>
</dbReference>
<comment type="subunit">
    <text evidence="5">Self-interacts. Interacts with FtsZ.</text>
</comment>
<dbReference type="SMART" id="SM00842">
    <property type="entry name" value="FtsA"/>
    <property type="match status" value="1"/>
</dbReference>
<comment type="subcellular location">
    <subcellularLocation>
        <location evidence="5">Cell membrane</location>
        <topology evidence="5">Peripheral membrane protein</topology>
        <orientation evidence="5">Cytoplasmic side</orientation>
    </subcellularLocation>
    <text evidence="5">Localizes to the Z ring in an FtsZ-dependent manner. Targeted to the membrane through a conserved C-terminal amphipathic helix.</text>
</comment>
<proteinExistence type="inferred from homology"/>
<accession>V4RMS3</accession>
<comment type="caution">
    <text evidence="8">The sequence shown here is derived from an EMBL/GenBank/DDBJ whole genome shotgun (WGS) entry which is preliminary data.</text>
</comment>
<evidence type="ECO:0000256" key="1">
    <source>
        <dbReference type="ARBA" id="ARBA00022475"/>
    </source>
</evidence>
<dbReference type="GO" id="GO:0032153">
    <property type="term" value="C:cell division site"/>
    <property type="evidence" value="ECO:0007669"/>
    <property type="project" value="UniProtKB-UniRule"/>
</dbReference>
<feature type="domain" description="SHS2" evidence="7">
    <location>
        <begin position="23"/>
        <end position="217"/>
    </location>
</feature>
<dbReference type="HAMAP" id="MF_02033">
    <property type="entry name" value="FtsA"/>
    <property type="match status" value="1"/>
</dbReference>
<protein>
    <recommendedName>
        <fullName evidence="5 6">Cell division protein FtsA</fullName>
    </recommendedName>
</protein>
<evidence type="ECO:0000313" key="9">
    <source>
        <dbReference type="Proteomes" id="UP000017819"/>
    </source>
</evidence>
<dbReference type="CDD" id="cd24048">
    <property type="entry name" value="ASKHA_NBD_FtsA"/>
    <property type="match status" value="1"/>
</dbReference>
<dbReference type="RefSeq" id="WP_023430462.1">
    <property type="nucleotide sequence ID" value="NZ_AWXZ01000007.1"/>
</dbReference>
<organism evidence="8 9">
    <name type="scientific">Lutibaculum baratangense AMV1</name>
    <dbReference type="NCBI Taxonomy" id="631454"/>
    <lineage>
        <taxon>Bacteria</taxon>
        <taxon>Pseudomonadati</taxon>
        <taxon>Pseudomonadota</taxon>
        <taxon>Alphaproteobacteria</taxon>
        <taxon>Hyphomicrobiales</taxon>
        <taxon>Tepidamorphaceae</taxon>
        <taxon>Lutibaculum</taxon>
    </lineage>
</organism>
<dbReference type="Gene3D" id="3.30.420.40">
    <property type="match status" value="1"/>
</dbReference>
<dbReference type="Pfam" id="PF02491">
    <property type="entry name" value="SHS2_FTSA"/>
    <property type="match status" value="1"/>
</dbReference>
<dbReference type="PIRSF" id="PIRSF003101">
    <property type="entry name" value="FtsA"/>
    <property type="match status" value="1"/>
</dbReference>
<dbReference type="SUPFAM" id="SSF53067">
    <property type="entry name" value="Actin-like ATPase domain"/>
    <property type="match status" value="2"/>
</dbReference>
<dbReference type="InterPro" id="IPR020823">
    <property type="entry name" value="Cell_div_FtsA"/>
</dbReference>
<comment type="function">
    <text evidence="5 6">Cell division protein that is involved in the assembly of the Z ring. May serve as a membrane anchor for the Z ring.</text>
</comment>
<dbReference type="InterPro" id="IPR050696">
    <property type="entry name" value="FtsA/MreB"/>
</dbReference>
<dbReference type="InterPro" id="IPR043129">
    <property type="entry name" value="ATPase_NBD"/>
</dbReference>
<keyword evidence="3 5" id="KW-0472">Membrane</keyword>
<keyword evidence="1 5" id="KW-1003">Cell membrane</keyword>
<dbReference type="AlphaFoldDB" id="V4RMS3"/>
<dbReference type="EMBL" id="AWXZ01000007">
    <property type="protein sequence ID" value="ESR27326.1"/>
    <property type="molecule type" value="Genomic_DNA"/>
</dbReference>
<dbReference type="PANTHER" id="PTHR32432">
    <property type="entry name" value="CELL DIVISION PROTEIN FTSA-RELATED"/>
    <property type="match status" value="1"/>
</dbReference>
<evidence type="ECO:0000256" key="5">
    <source>
        <dbReference type="HAMAP-Rule" id="MF_02033"/>
    </source>
</evidence>
<dbReference type="PANTHER" id="PTHR32432:SF4">
    <property type="entry name" value="CELL DIVISION PROTEIN FTSA"/>
    <property type="match status" value="1"/>
</dbReference>
<dbReference type="eggNOG" id="COG0849">
    <property type="taxonomic scope" value="Bacteria"/>
</dbReference>
<evidence type="ECO:0000313" key="8">
    <source>
        <dbReference type="EMBL" id="ESR27326.1"/>
    </source>
</evidence>
<dbReference type="GO" id="GO:0043093">
    <property type="term" value="P:FtsZ-dependent cytokinesis"/>
    <property type="evidence" value="ECO:0007669"/>
    <property type="project" value="UniProtKB-UniRule"/>
</dbReference>
<dbReference type="Pfam" id="PF14450">
    <property type="entry name" value="FtsA"/>
    <property type="match status" value="2"/>
</dbReference>
<comment type="similarity">
    <text evidence="5 6">Belongs to the FtsA/MreB family.</text>
</comment>
<name>V4RMS3_9HYPH</name>
<keyword evidence="9" id="KW-1185">Reference proteome</keyword>
<dbReference type="PATRIC" id="fig|631454.5.peg.303"/>
<dbReference type="OrthoDB" id="9810567at2"/>
<keyword evidence="4 5" id="KW-0131">Cell cycle</keyword>
<evidence type="ECO:0000256" key="3">
    <source>
        <dbReference type="ARBA" id="ARBA00023136"/>
    </source>
</evidence>
<dbReference type="InterPro" id="IPR003494">
    <property type="entry name" value="SHS2_FtsA"/>
</dbReference>
<dbReference type="STRING" id="631454.N177_0305"/>
<gene>
    <name evidence="5" type="primary">ftsA</name>
    <name evidence="8" type="ORF">N177_0305</name>
</gene>
<reference evidence="8 9" key="1">
    <citation type="journal article" date="2014" name="Genome Announc.">
        <title>Draft Genome Sequence of Lutibaculum baratangense Strain AMV1T, Isolated from a Mud Volcano in Andamans, India.</title>
        <authorList>
            <person name="Singh A."/>
            <person name="Sreenivas A."/>
            <person name="Sathyanarayana Reddy G."/>
            <person name="Pinnaka A.K."/>
            <person name="Shivaji S."/>
        </authorList>
    </citation>
    <scope>NUCLEOTIDE SEQUENCE [LARGE SCALE GENOMIC DNA]</scope>
    <source>
        <strain evidence="8 9">AMV1</strain>
    </source>
</reference>
<evidence type="ECO:0000256" key="4">
    <source>
        <dbReference type="ARBA" id="ARBA00023306"/>
    </source>
</evidence>